<evidence type="ECO:0000259" key="8">
    <source>
        <dbReference type="Pfam" id="PF20772"/>
    </source>
</evidence>
<protein>
    <recommendedName>
        <fullName evidence="6">Probable transcriptional regulatory protein SBA1_720001</fullName>
    </recommendedName>
</protein>
<dbReference type="NCBIfam" id="NF009044">
    <property type="entry name" value="PRK12378.1"/>
    <property type="match status" value="1"/>
</dbReference>
<keyword evidence="3 6" id="KW-0805">Transcription regulation</keyword>
<dbReference type="AlphaFoldDB" id="A0A2U3L5T3"/>
<sequence length="250" mass="26708">MSGHSKWATIKHKKGALDAKRGKIFTRLIKEISIAAKNGGGDPDSNPRLRGAIVAAKAENMPADNIKRAIQRGTGELPGATYEEFTLEGYGPGGVAILLDINTDNRNRTVSEIRHVFGKNGGNMAAAGAVAYMFHKKGDIIVPKSAATVDDLMNIIIEAGGEDEPIDDGENWEILTAPSAYEGMLEAVKKAGITPASSSIAFIPQNYIKLEGAAAGTMIRLMEALEEHDDVQNVHANFDIDQKLLEEVAG</sequence>
<dbReference type="InterPro" id="IPR048300">
    <property type="entry name" value="TACO1_YebC-like_2nd/3rd_dom"/>
</dbReference>
<dbReference type="SUPFAM" id="SSF75625">
    <property type="entry name" value="YebC-like"/>
    <property type="match status" value="1"/>
</dbReference>
<evidence type="ECO:0000256" key="3">
    <source>
        <dbReference type="ARBA" id="ARBA00023015"/>
    </source>
</evidence>
<dbReference type="InterPro" id="IPR029072">
    <property type="entry name" value="YebC-like"/>
</dbReference>
<dbReference type="GO" id="GO:0005829">
    <property type="term" value="C:cytosol"/>
    <property type="evidence" value="ECO:0007669"/>
    <property type="project" value="TreeGrafter"/>
</dbReference>
<keyword evidence="4 6" id="KW-0238">DNA-binding</keyword>
<evidence type="ECO:0000313" key="10">
    <source>
        <dbReference type="Proteomes" id="UP000238701"/>
    </source>
</evidence>
<reference evidence="10" key="1">
    <citation type="submission" date="2018-02" db="EMBL/GenBank/DDBJ databases">
        <authorList>
            <person name="Hausmann B."/>
        </authorList>
    </citation>
    <scope>NUCLEOTIDE SEQUENCE [LARGE SCALE GENOMIC DNA]</scope>
    <source>
        <strain evidence="10">Peat soil MAG SbA1</strain>
    </source>
</reference>
<comment type="subcellular location">
    <subcellularLocation>
        <location evidence="6">Cytoplasm</location>
    </subcellularLocation>
</comment>
<organism evidence="9 10">
    <name type="scientific">Candidatus Sulfotelmatobacter kueseliae</name>
    <dbReference type="NCBI Taxonomy" id="2042962"/>
    <lineage>
        <taxon>Bacteria</taxon>
        <taxon>Pseudomonadati</taxon>
        <taxon>Acidobacteriota</taxon>
        <taxon>Terriglobia</taxon>
        <taxon>Terriglobales</taxon>
        <taxon>Candidatus Korobacteraceae</taxon>
        <taxon>Candidatus Sulfotelmatobacter</taxon>
    </lineage>
</organism>
<dbReference type="Gene3D" id="3.30.70.980">
    <property type="match status" value="2"/>
</dbReference>
<dbReference type="NCBIfam" id="NF001030">
    <property type="entry name" value="PRK00110.1"/>
    <property type="match status" value="1"/>
</dbReference>
<dbReference type="GO" id="GO:0003677">
    <property type="term" value="F:DNA binding"/>
    <property type="evidence" value="ECO:0007669"/>
    <property type="project" value="UniProtKB-UniRule"/>
</dbReference>
<evidence type="ECO:0000256" key="1">
    <source>
        <dbReference type="ARBA" id="ARBA00008724"/>
    </source>
</evidence>
<dbReference type="OrthoDB" id="9781053at2"/>
<evidence type="ECO:0000256" key="6">
    <source>
        <dbReference type="HAMAP-Rule" id="MF_00693"/>
    </source>
</evidence>
<dbReference type="NCBIfam" id="TIGR01033">
    <property type="entry name" value="YebC/PmpR family DNA-binding transcriptional regulator"/>
    <property type="match status" value="1"/>
</dbReference>
<gene>
    <name evidence="9" type="ORF">SBA1_720001</name>
</gene>
<evidence type="ECO:0000256" key="2">
    <source>
        <dbReference type="ARBA" id="ARBA00022490"/>
    </source>
</evidence>
<dbReference type="Pfam" id="PF01709">
    <property type="entry name" value="Transcrip_reg"/>
    <property type="match status" value="1"/>
</dbReference>
<dbReference type="PANTHER" id="PTHR12532">
    <property type="entry name" value="TRANSLATIONAL ACTIVATOR OF CYTOCHROME C OXIDASE 1"/>
    <property type="match status" value="1"/>
</dbReference>
<dbReference type="GO" id="GO:0006355">
    <property type="term" value="P:regulation of DNA-templated transcription"/>
    <property type="evidence" value="ECO:0007669"/>
    <property type="project" value="UniProtKB-UniRule"/>
</dbReference>
<dbReference type="InterPro" id="IPR049083">
    <property type="entry name" value="TACO1_YebC_N"/>
</dbReference>
<dbReference type="EMBL" id="OMOD01000169">
    <property type="protein sequence ID" value="SPF47210.1"/>
    <property type="molecule type" value="Genomic_DNA"/>
</dbReference>
<dbReference type="PANTHER" id="PTHR12532:SF6">
    <property type="entry name" value="TRANSCRIPTIONAL REGULATORY PROTEIN YEBC-RELATED"/>
    <property type="match status" value="1"/>
</dbReference>
<feature type="domain" description="TACO1/YebC-like N-terminal" evidence="8">
    <location>
        <begin position="5"/>
        <end position="76"/>
    </location>
</feature>
<accession>A0A2U3L5T3</accession>
<evidence type="ECO:0000313" key="9">
    <source>
        <dbReference type="EMBL" id="SPF47210.1"/>
    </source>
</evidence>
<dbReference type="InterPro" id="IPR002876">
    <property type="entry name" value="Transcrip_reg_TACO1-like"/>
</dbReference>
<proteinExistence type="inferred from homology"/>
<name>A0A2U3L5T3_9BACT</name>
<feature type="domain" description="TACO1/YebC-like second and third" evidence="7">
    <location>
        <begin position="82"/>
        <end position="238"/>
    </location>
</feature>
<evidence type="ECO:0000259" key="7">
    <source>
        <dbReference type="Pfam" id="PF01709"/>
    </source>
</evidence>
<evidence type="ECO:0000256" key="5">
    <source>
        <dbReference type="ARBA" id="ARBA00023163"/>
    </source>
</evidence>
<dbReference type="HAMAP" id="MF_00693">
    <property type="entry name" value="Transcrip_reg_TACO1"/>
    <property type="match status" value="1"/>
</dbReference>
<keyword evidence="2 6" id="KW-0963">Cytoplasm</keyword>
<comment type="similarity">
    <text evidence="1 6">Belongs to the TACO1 family.</text>
</comment>
<dbReference type="Pfam" id="PF20772">
    <property type="entry name" value="TACO1_YebC_N"/>
    <property type="match status" value="1"/>
</dbReference>
<dbReference type="FunFam" id="1.10.10.200:FF:000002">
    <property type="entry name" value="Probable transcriptional regulatory protein CLM62_37755"/>
    <property type="match status" value="1"/>
</dbReference>
<evidence type="ECO:0000256" key="4">
    <source>
        <dbReference type="ARBA" id="ARBA00023125"/>
    </source>
</evidence>
<dbReference type="Gene3D" id="1.10.10.200">
    <property type="match status" value="1"/>
</dbReference>
<dbReference type="InterPro" id="IPR026564">
    <property type="entry name" value="Transcrip_reg_TACO1-like_dom3"/>
</dbReference>
<dbReference type="InterPro" id="IPR017856">
    <property type="entry name" value="Integrase-like_N"/>
</dbReference>
<dbReference type="Proteomes" id="UP000238701">
    <property type="component" value="Unassembled WGS sequence"/>
</dbReference>
<keyword evidence="5 6" id="KW-0804">Transcription</keyword>